<dbReference type="GO" id="GO:0009395">
    <property type="term" value="P:phospholipid catabolic process"/>
    <property type="evidence" value="ECO:0007669"/>
    <property type="project" value="TreeGrafter"/>
</dbReference>
<dbReference type="PANTHER" id="PTHR31956:SF1">
    <property type="entry name" value="NON-SPECIFIC PHOSPHOLIPASE C1"/>
    <property type="match status" value="1"/>
</dbReference>
<dbReference type="InterPro" id="IPR007312">
    <property type="entry name" value="Phosphoesterase"/>
</dbReference>
<keyword evidence="1" id="KW-0378">Hydrolase</keyword>
<dbReference type="Pfam" id="PF04185">
    <property type="entry name" value="Phosphoesterase"/>
    <property type="match status" value="1"/>
</dbReference>
<dbReference type="GO" id="GO:0042578">
    <property type="term" value="F:phosphoric ester hydrolase activity"/>
    <property type="evidence" value="ECO:0007669"/>
    <property type="project" value="UniProtKB-ARBA"/>
</dbReference>
<dbReference type="SUPFAM" id="SSF53649">
    <property type="entry name" value="Alkaline phosphatase-like"/>
    <property type="match status" value="1"/>
</dbReference>
<organism evidence="2 3">
    <name type="scientific">Thalassomonas viridans</name>
    <dbReference type="NCBI Taxonomy" id="137584"/>
    <lineage>
        <taxon>Bacteria</taxon>
        <taxon>Pseudomonadati</taxon>
        <taxon>Pseudomonadota</taxon>
        <taxon>Gammaproteobacteria</taxon>
        <taxon>Alteromonadales</taxon>
        <taxon>Colwelliaceae</taxon>
        <taxon>Thalassomonas</taxon>
    </lineage>
</organism>
<reference evidence="2 3" key="1">
    <citation type="journal article" date="2015" name="Genome Announc.">
        <title>Draft Genome Sequences of Marine Isolates of Thalassomonas viridans and Thalassomonas actiniarum.</title>
        <authorList>
            <person name="Olonade I."/>
            <person name="van Zyl L.J."/>
            <person name="Trindade M."/>
        </authorList>
    </citation>
    <scope>NUCLEOTIDE SEQUENCE [LARGE SCALE GENOMIC DNA]</scope>
    <source>
        <strain evidence="2 3">XOM25</strain>
    </source>
</reference>
<dbReference type="PANTHER" id="PTHR31956">
    <property type="entry name" value="NON-SPECIFIC PHOSPHOLIPASE C4-RELATED"/>
    <property type="match status" value="1"/>
</dbReference>
<dbReference type="Proteomes" id="UP000032352">
    <property type="component" value="Chromosome"/>
</dbReference>
<name>A0AAF0C5V4_9GAMM</name>
<dbReference type="EMBL" id="CP059733">
    <property type="protein sequence ID" value="WDE03717.1"/>
    <property type="molecule type" value="Genomic_DNA"/>
</dbReference>
<keyword evidence="3" id="KW-1185">Reference proteome</keyword>
<dbReference type="AlphaFoldDB" id="A0AAF0C5V4"/>
<proteinExistence type="predicted"/>
<gene>
    <name evidence="2" type="ORF">SG34_020370</name>
</gene>
<accession>A0AAF0C5V4</accession>
<protein>
    <submittedName>
        <fullName evidence="2">Phosphoesterase</fullName>
    </submittedName>
</protein>
<reference evidence="2 3" key="2">
    <citation type="journal article" date="2022" name="Mar. Drugs">
        <title>Bioassay-Guided Fractionation Leads to the Detection of Cholic Acid Generated by the Rare Thalassomonas sp.</title>
        <authorList>
            <person name="Pheiffer F."/>
            <person name="Schneider Y.K."/>
            <person name="Hansen E.H."/>
            <person name="Andersen J.H."/>
            <person name="Isaksson J."/>
            <person name="Busche T."/>
            <person name="R C."/>
            <person name="Kalinowski J."/>
            <person name="Zyl L.V."/>
            <person name="Trindade M."/>
        </authorList>
    </citation>
    <scope>NUCLEOTIDE SEQUENCE [LARGE SCALE GENOMIC DNA]</scope>
    <source>
        <strain evidence="2 3">XOM25</strain>
    </source>
</reference>
<dbReference type="InterPro" id="IPR017850">
    <property type="entry name" value="Alkaline_phosphatase_core_sf"/>
</dbReference>
<dbReference type="Gene3D" id="3.40.720.10">
    <property type="entry name" value="Alkaline Phosphatase, subunit A"/>
    <property type="match status" value="2"/>
</dbReference>
<evidence type="ECO:0000313" key="3">
    <source>
        <dbReference type="Proteomes" id="UP000032352"/>
    </source>
</evidence>
<dbReference type="RefSeq" id="WP_044836997.1">
    <property type="nucleotide sequence ID" value="NZ_CP059733.1"/>
</dbReference>
<evidence type="ECO:0000256" key="1">
    <source>
        <dbReference type="ARBA" id="ARBA00022801"/>
    </source>
</evidence>
<sequence>MSNNASALNQGLLDQIDHFVVIMLENRSFDHMLGFLYTDQNNVSPLGHPYEGLTGEESNLNSQGEAVTVFKIPSDQHPYFWPGSDPGEGYNNTNSQLFGNYRTPPEGTRACNTGFISDFAYTLNWQRQDNEKKPGSWQIVEGTTEESIMGMYTPELLPVLSGLAKGYAVCDHWFCSVPTETLPNRAFVQMATSLGRLNDHDKKYNAPSIYNLLEQARLSWSIYGYEDEPILTRESLQALPANPEYGSFGNFAAFKQAAADGTLAHYSFLAPEWGSKGNSQHPNYDVAKGEQYLYEIYQALKASPGWQKTLLIITYDEHGGNFDHVPPPENAQQPLDCPDNMGFNFQRFGVRVPTVLVSPLIEAGTVFRIPEPDTDLYGNSQAPTAFDHTSILATVEKRFNLKPLTTRDAAAPDIGPVLTLTTARQDDPLENVVVPKSQGLPPLEGNGDWSKADHLQQAEASLASQLPVEGDYHSRYGEHWPEDEDGVKHYSRYRYHHYYYGRYQEENS</sequence>
<evidence type="ECO:0000313" key="2">
    <source>
        <dbReference type="EMBL" id="WDE03717.1"/>
    </source>
</evidence>
<dbReference type="KEGG" id="tvd:SG34_020370"/>